<dbReference type="EMBL" id="GFXV01002911">
    <property type="protein sequence ID" value="MBW14716.1"/>
    <property type="molecule type" value="Transcribed_RNA"/>
</dbReference>
<evidence type="ECO:0000256" key="1">
    <source>
        <dbReference type="ARBA" id="ARBA00004651"/>
    </source>
</evidence>
<evidence type="ECO:0000256" key="2">
    <source>
        <dbReference type="ARBA" id="ARBA00010663"/>
    </source>
</evidence>
<feature type="region of interest" description="Disordered" evidence="13">
    <location>
        <begin position="409"/>
        <end position="495"/>
    </location>
</feature>
<evidence type="ECO:0000256" key="5">
    <source>
        <dbReference type="ARBA" id="ARBA00022989"/>
    </source>
</evidence>
<feature type="transmembrane region" description="Helical" evidence="14">
    <location>
        <begin position="185"/>
        <end position="207"/>
    </location>
</feature>
<dbReference type="GO" id="GO:0005886">
    <property type="term" value="C:plasma membrane"/>
    <property type="evidence" value="ECO:0007669"/>
    <property type="project" value="UniProtKB-SubCell"/>
</dbReference>
<dbReference type="AlphaFoldDB" id="A0A2H8TKQ3"/>
<feature type="transmembrane region" description="Helical" evidence="14">
    <location>
        <begin position="549"/>
        <end position="569"/>
    </location>
</feature>
<evidence type="ECO:0000256" key="7">
    <source>
        <dbReference type="ARBA" id="ARBA00023136"/>
    </source>
</evidence>
<dbReference type="SMART" id="SM01381">
    <property type="entry name" value="7TM_GPCR_Srsx"/>
    <property type="match status" value="1"/>
</dbReference>
<evidence type="ECO:0000259" key="15">
    <source>
        <dbReference type="PROSITE" id="PS50262"/>
    </source>
</evidence>
<evidence type="ECO:0000256" key="14">
    <source>
        <dbReference type="SAM" id="Phobius"/>
    </source>
</evidence>
<keyword evidence="10" id="KW-0325">Glycoprotein</keyword>
<feature type="compositionally biased region" description="Gly residues" evidence="13">
    <location>
        <begin position="418"/>
        <end position="447"/>
    </location>
</feature>
<evidence type="ECO:0000256" key="12">
    <source>
        <dbReference type="RuleBase" id="RU000688"/>
    </source>
</evidence>
<dbReference type="GO" id="GO:0007198">
    <property type="term" value="P:adenylate cyclase-inhibiting serotonin receptor signaling pathway"/>
    <property type="evidence" value="ECO:0007669"/>
    <property type="project" value="UniProtKB-ARBA"/>
</dbReference>
<dbReference type="GO" id="GO:0007208">
    <property type="term" value="P:phospholipase C-activating serotonin receptor signaling pathway"/>
    <property type="evidence" value="ECO:0007669"/>
    <property type="project" value="UniProtKB-ARBA"/>
</dbReference>
<dbReference type="InterPro" id="IPR000276">
    <property type="entry name" value="GPCR_Rhodpsn"/>
</dbReference>
<evidence type="ECO:0000256" key="6">
    <source>
        <dbReference type="ARBA" id="ARBA00023040"/>
    </source>
</evidence>
<feature type="compositionally biased region" description="Basic residues" evidence="13">
    <location>
        <begin position="469"/>
        <end position="484"/>
    </location>
</feature>
<feature type="transmembrane region" description="Helical" evidence="14">
    <location>
        <begin position="267"/>
        <end position="287"/>
    </location>
</feature>
<reference evidence="16" key="1">
    <citation type="submission" date="2017-10" db="EMBL/GenBank/DDBJ databases">
        <title>Transcriptome Assembly of Sugarcane Aphid Adults.</title>
        <authorList>
            <person name="Scully E.D."/>
            <person name="Palmer N.A."/>
            <person name="Geib S.M."/>
            <person name="Sarath G."/>
            <person name="Sattler S.E."/>
        </authorList>
    </citation>
    <scope>NUCLEOTIDE SEQUENCE</scope>
    <source>
        <tissue evidence="16">Whole body</tissue>
    </source>
</reference>
<organism evidence="16">
    <name type="scientific">Melanaphis sacchari</name>
    <dbReference type="NCBI Taxonomy" id="742174"/>
    <lineage>
        <taxon>Eukaryota</taxon>
        <taxon>Metazoa</taxon>
        <taxon>Ecdysozoa</taxon>
        <taxon>Arthropoda</taxon>
        <taxon>Hexapoda</taxon>
        <taxon>Insecta</taxon>
        <taxon>Pterygota</taxon>
        <taxon>Neoptera</taxon>
        <taxon>Paraneoptera</taxon>
        <taxon>Hemiptera</taxon>
        <taxon>Sternorrhyncha</taxon>
        <taxon>Aphidomorpha</taxon>
        <taxon>Aphidoidea</taxon>
        <taxon>Aphididae</taxon>
        <taxon>Aphidini</taxon>
        <taxon>Melanaphis</taxon>
    </lineage>
</organism>
<evidence type="ECO:0000256" key="11">
    <source>
        <dbReference type="ARBA" id="ARBA00023224"/>
    </source>
</evidence>
<evidence type="ECO:0000256" key="3">
    <source>
        <dbReference type="ARBA" id="ARBA00022475"/>
    </source>
</evidence>
<dbReference type="Gene3D" id="1.20.1070.10">
    <property type="entry name" value="Rhodopsin 7-helix transmembrane proteins"/>
    <property type="match status" value="2"/>
</dbReference>
<feature type="transmembrane region" description="Helical" evidence="14">
    <location>
        <begin position="581"/>
        <end position="604"/>
    </location>
</feature>
<dbReference type="GO" id="GO:0007210">
    <property type="term" value="P:serotonin receptor signaling pathway"/>
    <property type="evidence" value="ECO:0007669"/>
    <property type="project" value="UniProtKB-ARBA"/>
</dbReference>
<dbReference type="PANTHER" id="PTHR24248">
    <property type="entry name" value="ADRENERGIC RECEPTOR-RELATED G-PROTEIN COUPLED RECEPTOR"/>
    <property type="match status" value="1"/>
</dbReference>
<feature type="domain" description="G-protein coupled receptors family 1 profile" evidence="15">
    <location>
        <begin position="168"/>
        <end position="601"/>
    </location>
</feature>
<evidence type="ECO:0000256" key="4">
    <source>
        <dbReference type="ARBA" id="ARBA00022692"/>
    </source>
</evidence>
<keyword evidence="11 12" id="KW-0807">Transducer</keyword>
<keyword evidence="8" id="KW-1015">Disulfide bond</keyword>
<evidence type="ECO:0000256" key="10">
    <source>
        <dbReference type="ARBA" id="ARBA00023180"/>
    </source>
</evidence>
<comment type="subcellular location">
    <subcellularLocation>
        <location evidence="1">Cell membrane</location>
        <topology evidence="1">Multi-pass membrane protein</topology>
    </subcellularLocation>
</comment>
<dbReference type="GO" id="GO:0071880">
    <property type="term" value="P:adenylate cyclase-activating adrenergic receptor signaling pathway"/>
    <property type="evidence" value="ECO:0007669"/>
    <property type="project" value="TreeGrafter"/>
</dbReference>
<gene>
    <name evidence="16" type="primary">5HTR_0</name>
</gene>
<dbReference type="SUPFAM" id="SSF81321">
    <property type="entry name" value="Family A G protein-coupled receptor-like"/>
    <property type="match status" value="1"/>
</dbReference>
<evidence type="ECO:0000256" key="13">
    <source>
        <dbReference type="SAM" id="MobiDB-lite"/>
    </source>
</evidence>
<dbReference type="FunFam" id="1.20.1070.10:FF:000310">
    <property type="entry name" value="5-hydroxytryptamine receptor 2B"/>
    <property type="match status" value="1"/>
</dbReference>
<dbReference type="PROSITE" id="PS50262">
    <property type="entry name" value="G_PROTEIN_RECEP_F1_2"/>
    <property type="match status" value="1"/>
</dbReference>
<accession>A0A2H8TKQ3</accession>
<keyword evidence="4 12" id="KW-0812">Transmembrane</keyword>
<dbReference type="OrthoDB" id="10034726at2759"/>
<feature type="transmembrane region" description="Helical" evidence="14">
    <location>
        <begin position="148"/>
        <end position="178"/>
    </location>
</feature>
<dbReference type="GO" id="GO:0042752">
    <property type="term" value="P:regulation of circadian rhythm"/>
    <property type="evidence" value="ECO:0007669"/>
    <property type="project" value="UniProtKB-ARBA"/>
</dbReference>
<proteinExistence type="inferred from homology"/>
<dbReference type="PANTHER" id="PTHR24248:SF200">
    <property type="entry name" value="5-HYDROXYTRYPTAMINE RECEPTOR 1B-LIKE ISOFORM X1"/>
    <property type="match status" value="1"/>
</dbReference>
<sequence length="623" mass="66668">MALLGALAATGSRRQGCVLRAAADAITFYCGGDVVSGGSSGGGGGGGSGGDGTATAEYDPAAAASGRLSAAAAAAAGDRGFVGDYFRRPVRSVAISDGGSGAGGYYYGTENGSSTAAVLANATAGVEPFLNGSYNHTLGAEAEDLTNYIFVITIGIILGAMILTTICGNALVIAAILLERNLQNVANYLIVSLAVADLMVACLVMPLGAVYEISRGWILGPELCDMWTSSDVLCCTASILHLVAIAVDRYWAVTNVDYIHTRNGRRIVGMIIVVWFVALVVSLAPQFGWKDPDYLDRINIQQRCMVSQDIGYQIFATCSTFYLPLLVILFLYWKIFKIARRRIRRRRAQRNAMIEHSRSKKPADDAAASAEPKKCGFFRKAVFLRIKKKKEVEETAVCSSIGLIDGHSSCSMPESSQDGGGGGGGGGGQSKAGNGSGSGGGSVGGSGGEDKTTAFTITTNHDHGATSTHQHHHHHHHHQHHQHQHQNQLQPPVIEDDGPTIMDPSASRHTIIEMNVNRACAAAPTRPKTKREKKESLEAKRERKAAKTLAIITGAFVVCWLPFFIMALVMPLCQGCVINEYVSSFFLWLGYFNSTLNPIIYTVFSPEFRLAFTKMICGTTYRR</sequence>
<name>A0A2H8TKQ3_9HEMI</name>
<dbReference type="InterPro" id="IPR017452">
    <property type="entry name" value="GPCR_Rhodpsn_7TM"/>
</dbReference>
<dbReference type="PROSITE" id="PS00237">
    <property type="entry name" value="G_PROTEIN_RECEP_F1_1"/>
    <property type="match status" value="1"/>
</dbReference>
<keyword evidence="7 14" id="KW-0472">Membrane</keyword>
<dbReference type="Pfam" id="PF00001">
    <property type="entry name" value="7tm_1"/>
    <property type="match status" value="1"/>
</dbReference>
<feature type="transmembrane region" description="Helical" evidence="14">
    <location>
        <begin position="314"/>
        <end position="336"/>
    </location>
</feature>
<evidence type="ECO:0000313" key="16">
    <source>
        <dbReference type="EMBL" id="MBW14716.1"/>
    </source>
</evidence>
<dbReference type="PRINTS" id="PR00237">
    <property type="entry name" value="GPCRRHODOPSN"/>
</dbReference>
<keyword evidence="5 14" id="KW-1133">Transmembrane helix</keyword>
<evidence type="ECO:0000256" key="8">
    <source>
        <dbReference type="ARBA" id="ARBA00023157"/>
    </source>
</evidence>
<comment type="similarity">
    <text evidence="2 12">Belongs to the G-protein coupled receptor 1 family.</text>
</comment>
<keyword evidence="3" id="KW-1003">Cell membrane</keyword>
<feature type="transmembrane region" description="Helical" evidence="14">
    <location>
        <begin position="227"/>
        <end position="247"/>
    </location>
</feature>
<dbReference type="CDD" id="cd15331">
    <property type="entry name" value="7tmA_5-HT1A_invertebrates"/>
    <property type="match status" value="1"/>
</dbReference>
<keyword evidence="9 12" id="KW-0675">Receptor</keyword>
<dbReference type="GO" id="GO:0043410">
    <property type="term" value="P:positive regulation of MAPK cascade"/>
    <property type="evidence" value="ECO:0007669"/>
    <property type="project" value="TreeGrafter"/>
</dbReference>
<dbReference type="GO" id="GO:0004993">
    <property type="term" value="F:G protein-coupled serotonin receptor activity"/>
    <property type="evidence" value="ECO:0007669"/>
    <property type="project" value="UniProtKB-ARBA"/>
</dbReference>
<protein>
    <submittedName>
        <fullName evidence="16">5-hydroxytryptamine receptor</fullName>
    </submittedName>
</protein>
<dbReference type="FunFam" id="1.20.1070.10:FF:000299">
    <property type="entry name" value="5-hydroxytryptamine receptor 2B"/>
    <property type="match status" value="1"/>
</dbReference>
<keyword evidence="6 12" id="KW-0297">G-protein coupled receptor</keyword>
<evidence type="ECO:0000256" key="9">
    <source>
        <dbReference type="ARBA" id="ARBA00023170"/>
    </source>
</evidence>